<gene>
    <name evidence="8" type="ORF">BN9_053700</name>
</gene>
<dbReference type="GO" id="GO:0005537">
    <property type="term" value="F:D-mannose binding"/>
    <property type="evidence" value="ECO:0007669"/>
    <property type="project" value="TreeGrafter"/>
</dbReference>
<dbReference type="GO" id="GO:0005793">
    <property type="term" value="C:endoplasmic reticulum-Golgi intermediate compartment"/>
    <property type="evidence" value="ECO:0007669"/>
    <property type="project" value="TreeGrafter"/>
</dbReference>
<keyword evidence="2 6" id="KW-0812">Transmembrane</keyword>
<dbReference type="Proteomes" id="UP000053237">
    <property type="component" value="Unassembled WGS sequence"/>
</dbReference>
<dbReference type="CDD" id="cd07308">
    <property type="entry name" value="lectin_leg-like"/>
    <property type="match status" value="1"/>
</dbReference>
<dbReference type="InParanoid" id="A0A024GCS0"/>
<dbReference type="Gene3D" id="2.60.120.200">
    <property type="match status" value="1"/>
</dbReference>
<evidence type="ECO:0000313" key="9">
    <source>
        <dbReference type="Proteomes" id="UP000053237"/>
    </source>
</evidence>
<dbReference type="PANTHER" id="PTHR12223:SF28">
    <property type="entry name" value="LECTIN, MANNOSE BINDING 1 LIKE"/>
    <property type="match status" value="1"/>
</dbReference>
<dbReference type="Pfam" id="PF03388">
    <property type="entry name" value="Lectin_leg-like"/>
    <property type="match status" value="1"/>
</dbReference>
<feature type="domain" description="L-type lectin-like" evidence="7">
    <location>
        <begin position="45"/>
        <end position="281"/>
    </location>
</feature>
<dbReference type="AlphaFoldDB" id="A0A024GCS0"/>
<evidence type="ECO:0000256" key="5">
    <source>
        <dbReference type="ARBA" id="ARBA00023136"/>
    </source>
</evidence>
<comment type="caution">
    <text evidence="8">The sequence shown here is derived from an EMBL/GenBank/DDBJ whole genome shotgun (WGS) entry which is preliminary data.</text>
</comment>
<proteinExistence type="predicted"/>
<evidence type="ECO:0000313" key="8">
    <source>
        <dbReference type="EMBL" id="CCI44561.1"/>
    </source>
</evidence>
<dbReference type="EMBL" id="CAIX01000073">
    <property type="protein sequence ID" value="CCI44561.1"/>
    <property type="molecule type" value="Genomic_DNA"/>
</dbReference>
<reference evidence="8 9" key="1">
    <citation type="submission" date="2012-05" db="EMBL/GenBank/DDBJ databases">
        <title>Recombination and specialization in a pathogen metapopulation.</title>
        <authorList>
            <person name="Gardiner A."/>
            <person name="Kemen E."/>
            <person name="Schultz-Larsen T."/>
            <person name="MacLean D."/>
            <person name="Van Oosterhout C."/>
            <person name="Jones J.D.G."/>
        </authorList>
    </citation>
    <scope>NUCLEOTIDE SEQUENCE [LARGE SCALE GENOMIC DNA]</scope>
    <source>
        <strain evidence="8 9">Ac Nc2</strain>
    </source>
</reference>
<dbReference type="STRING" id="65357.A0A024GCS0"/>
<dbReference type="InterPro" id="IPR051136">
    <property type="entry name" value="Intracellular_Lectin-GPT"/>
</dbReference>
<feature type="transmembrane region" description="Helical" evidence="6">
    <location>
        <begin position="406"/>
        <end position="425"/>
    </location>
</feature>
<dbReference type="InterPro" id="IPR013320">
    <property type="entry name" value="ConA-like_dom_sf"/>
</dbReference>
<keyword evidence="9" id="KW-1185">Reference proteome</keyword>
<name>A0A024GCS0_9STRA</name>
<evidence type="ECO:0000256" key="6">
    <source>
        <dbReference type="SAM" id="Phobius"/>
    </source>
</evidence>
<dbReference type="GO" id="GO:0030134">
    <property type="term" value="C:COPII-coated ER to Golgi transport vesicle"/>
    <property type="evidence" value="ECO:0007669"/>
    <property type="project" value="TreeGrafter"/>
</dbReference>
<dbReference type="GO" id="GO:0006888">
    <property type="term" value="P:endoplasmic reticulum to Golgi vesicle-mediated transport"/>
    <property type="evidence" value="ECO:0007669"/>
    <property type="project" value="TreeGrafter"/>
</dbReference>
<organism evidence="8 9">
    <name type="scientific">Albugo candida</name>
    <dbReference type="NCBI Taxonomy" id="65357"/>
    <lineage>
        <taxon>Eukaryota</taxon>
        <taxon>Sar</taxon>
        <taxon>Stramenopiles</taxon>
        <taxon>Oomycota</taxon>
        <taxon>Peronosporomycetes</taxon>
        <taxon>Albuginales</taxon>
        <taxon>Albuginaceae</taxon>
        <taxon>Albugo</taxon>
    </lineage>
</organism>
<dbReference type="OrthoDB" id="270293at2759"/>
<keyword evidence="4 6" id="KW-1133">Transmembrane helix</keyword>
<evidence type="ECO:0000256" key="4">
    <source>
        <dbReference type="ARBA" id="ARBA00022989"/>
    </source>
</evidence>
<evidence type="ECO:0000256" key="1">
    <source>
        <dbReference type="ARBA" id="ARBA00004479"/>
    </source>
</evidence>
<keyword evidence="5 6" id="KW-0472">Membrane</keyword>
<dbReference type="PANTHER" id="PTHR12223">
    <property type="entry name" value="VESICULAR MANNOSE-BINDING LECTIN"/>
    <property type="match status" value="1"/>
</dbReference>
<accession>A0A024GCS0</accession>
<dbReference type="InterPro" id="IPR005052">
    <property type="entry name" value="Lectin_leg"/>
</dbReference>
<keyword evidence="3" id="KW-0732">Signal</keyword>
<dbReference type="GO" id="GO:0000139">
    <property type="term" value="C:Golgi membrane"/>
    <property type="evidence" value="ECO:0007669"/>
    <property type="project" value="TreeGrafter"/>
</dbReference>
<comment type="subcellular location">
    <subcellularLocation>
        <location evidence="1">Membrane</location>
        <topology evidence="1">Single-pass type I membrane protein</topology>
    </subcellularLocation>
</comment>
<sequence>MYDTLNKQAYVALNPPQLAQSLMAARVSLLLATLSSISFLSFVHPDRIQSFSFKGPFKDLDKDEVRDVGPEWTSGGHTQVKKSFVRLTPNRQSKRGHVWNKNAIDSDEFSAIVSFRIHGTSRYVFADGLAIWITHERAHRDGPNHGFLEKYYGVGIVLDTYHNSEYKGAHKDVIIQINDGTKDLETHYKEDVKGCESAYRYHSESEEFDPVYSFSRLQLGIKGNQLIVQMDPKAEGRWQECFKTTLPFSSSWLRQATIGISASTGSLADNHEIISFAAFNQLVDINMNDEDGSVLLHKSSKNDAARLMDQSCDKHCALPILEKLVANLHVELEHRLEEVKEAMEHTIGKLKEKETSNHIKIDAMYEKIQTTLDSKIGEKFHDVRSSLHEKIITKVEGEALVAHAGWRRPFFIIVLLFVGMVGYAYRKYQRLMRTHLL</sequence>
<evidence type="ECO:0000256" key="2">
    <source>
        <dbReference type="ARBA" id="ARBA00022692"/>
    </source>
</evidence>
<dbReference type="GO" id="GO:0005789">
    <property type="term" value="C:endoplasmic reticulum membrane"/>
    <property type="evidence" value="ECO:0007669"/>
    <property type="project" value="TreeGrafter"/>
</dbReference>
<evidence type="ECO:0000256" key="3">
    <source>
        <dbReference type="ARBA" id="ARBA00022729"/>
    </source>
</evidence>
<dbReference type="PROSITE" id="PS51328">
    <property type="entry name" value="L_LECTIN_LIKE"/>
    <property type="match status" value="1"/>
</dbReference>
<dbReference type="SUPFAM" id="SSF49899">
    <property type="entry name" value="Concanavalin A-like lectins/glucanases"/>
    <property type="match status" value="1"/>
</dbReference>
<protein>
    <recommendedName>
        <fullName evidence="7">L-type lectin-like domain-containing protein</fullName>
    </recommendedName>
</protein>
<evidence type="ECO:0000259" key="7">
    <source>
        <dbReference type="PROSITE" id="PS51328"/>
    </source>
</evidence>